<sequence length="222" mass="25566">MDANDAHVQLSHHSVVGKYEIELPKYRRPGEPQNYRLSPVRIETPKPVLPSWPVYFSFRTRYPSAAASFLGCCLTLLPNFVRSWVNTLFPEWFLPSHVVLKTQKQGEDETVLRELFETEVQAYDRLKALQGVAVPKCHGVIHYNGSKAMILERLDGVHHDDPQPANFQHVDGKIMVLDLERVMFNLSADDMGYFLKTNIEDLAIRYRDMQVNYRHEGLLEAA</sequence>
<dbReference type="EMBL" id="MU854621">
    <property type="protein sequence ID" value="KAK4032347.1"/>
    <property type="molecule type" value="Genomic_DNA"/>
</dbReference>
<keyword evidence="1" id="KW-0808">Transferase</keyword>
<keyword evidence="2" id="KW-1185">Reference proteome</keyword>
<gene>
    <name evidence="1" type="ORF">C8A01DRAFT_50853</name>
</gene>
<keyword evidence="1" id="KW-0418">Kinase</keyword>
<comment type="caution">
    <text evidence="1">The sequence shown here is derived from an EMBL/GenBank/DDBJ whole genome shotgun (WGS) entry which is preliminary data.</text>
</comment>
<evidence type="ECO:0000313" key="1">
    <source>
        <dbReference type="EMBL" id="KAK4032347.1"/>
    </source>
</evidence>
<accession>A0AAN6P7Q1</accession>
<organism evidence="1 2">
    <name type="scientific">Parachaetomium inaequale</name>
    <dbReference type="NCBI Taxonomy" id="2588326"/>
    <lineage>
        <taxon>Eukaryota</taxon>
        <taxon>Fungi</taxon>
        <taxon>Dikarya</taxon>
        <taxon>Ascomycota</taxon>
        <taxon>Pezizomycotina</taxon>
        <taxon>Sordariomycetes</taxon>
        <taxon>Sordariomycetidae</taxon>
        <taxon>Sordariales</taxon>
        <taxon>Chaetomiaceae</taxon>
        <taxon>Parachaetomium</taxon>
    </lineage>
</organism>
<evidence type="ECO:0000313" key="2">
    <source>
        <dbReference type="Proteomes" id="UP001303115"/>
    </source>
</evidence>
<protein>
    <submittedName>
        <fullName evidence="1">Lipopolysaccharide core heptose(II) kinase RfaY</fullName>
    </submittedName>
</protein>
<proteinExistence type="predicted"/>
<dbReference type="InterPro" id="IPR011009">
    <property type="entry name" value="Kinase-like_dom_sf"/>
</dbReference>
<reference evidence="2" key="1">
    <citation type="journal article" date="2023" name="Mol. Phylogenet. Evol.">
        <title>Genome-scale phylogeny and comparative genomics of the fungal order Sordariales.</title>
        <authorList>
            <person name="Hensen N."/>
            <person name="Bonometti L."/>
            <person name="Westerberg I."/>
            <person name="Brannstrom I.O."/>
            <person name="Guillou S."/>
            <person name="Cros-Aarteil S."/>
            <person name="Calhoun S."/>
            <person name="Haridas S."/>
            <person name="Kuo A."/>
            <person name="Mondo S."/>
            <person name="Pangilinan J."/>
            <person name="Riley R."/>
            <person name="LaButti K."/>
            <person name="Andreopoulos B."/>
            <person name="Lipzen A."/>
            <person name="Chen C."/>
            <person name="Yan M."/>
            <person name="Daum C."/>
            <person name="Ng V."/>
            <person name="Clum A."/>
            <person name="Steindorff A."/>
            <person name="Ohm R.A."/>
            <person name="Martin F."/>
            <person name="Silar P."/>
            <person name="Natvig D.O."/>
            <person name="Lalanne C."/>
            <person name="Gautier V."/>
            <person name="Ament-Velasquez S.L."/>
            <person name="Kruys A."/>
            <person name="Hutchinson M.I."/>
            <person name="Powell A.J."/>
            <person name="Barry K."/>
            <person name="Miller A.N."/>
            <person name="Grigoriev I.V."/>
            <person name="Debuchy R."/>
            <person name="Gladieux P."/>
            <person name="Hiltunen Thoren M."/>
            <person name="Johannesson H."/>
        </authorList>
    </citation>
    <scope>NUCLEOTIDE SEQUENCE [LARGE SCALE GENOMIC DNA]</scope>
    <source>
        <strain evidence="2">CBS 284.82</strain>
    </source>
</reference>
<dbReference type="Proteomes" id="UP001303115">
    <property type="component" value="Unassembled WGS sequence"/>
</dbReference>
<name>A0AAN6P7Q1_9PEZI</name>
<dbReference type="GO" id="GO:0016301">
    <property type="term" value="F:kinase activity"/>
    <property type="evidence" value="ECO:0007669"/>
    <property type="project" value="UniProtKB-KW"/>
</dbReference>
<dbReference type="AlphaFoldDB" id="A0AAN6P7Q1"/>
<dbReference type="SUPFAM" id="SSF56112">
    <property type="entry name" value="Protein kinase-like (PK-like)"/>
    <property type="match status" value="1"/>
</dbReference>